<protein>
    <recommendedName>
        <fullName evidence="2">TRIM8/14/16/25/29/45/65 coiled-coil region domain-containing protein</fullName>
    </recommendedName>
</protein>
<sequence>MHEHRGHDTVADAVERSEKQSELKEDQMKFQQRIQEKQKKVQELKQTVNTIKISAQTAVDDSEMIFTEMISSMEKKRSEQFRYPQNQRAEKIFYTIFLI</sequence>
<keyword evidence="4" id="KW-1185">Reference proteome</keyword>
<reference evidence="3 4" key="1">
    <citation type="submission" date="2021-06" db="EMBL/GenBank/DDBJ databases">
        <title>Chromosome-level genome assembly of the red-tail catfish (Hemibagrus wyckioides).</title>
        <authorList>
            <person name="Shao F."/>
        </authorList>
    </citation>
    <scope>NUCLEOTIDE SEQUENCE [LARGE SCALE GENOMIC DNA]</scope>
    <source>
        <strain evidence="3">EC202008001</strain>
        <tissue evidence="3">Blood</tissue>
    </source>
</reference>
<dbReference type="EMBL" id="JAHKSW010000006">
    <property type="protein sequence ID" value="KAG7331796.1"/>
    <property type="molecule type" value="Genomic_DNA"/>
</dbReference>
<gene>
    <name evidence="3" type="ORF">KOW79_005765</name>
</gene>
<evidence type="ECO:0000256" key="1">
    <source>
        <dbReference type="SAM" id="MobiDB-lite"/>
    </source>
</evidence>
<dbReference type="OrthoDB" id="6105938at2759"/>
<name>A0A9D3NZ74_9TELE</name>
<dbReference type="InterPro" id="IPR058030">
    <property type="entry name" value="TRIM8/14/16/25/29/45/65_CC"/>
</dbReference>
<evidence type="ECO:0000313" key="4">
    <source>
        <dbReference type="Proteomes" id="UP000824219"/>
    </source>
</evidence>
<evidence type="ECO:0000259" key="2">
    <source>
        <dbReference type="Pfam" id="PF25600"/>
    </source>
</evidence>
<dbReference type="Pfam" id="PF25600">
    <property type="entry name" value="TRIM_CC"/>
    <property type="match status" value="1"/>
</dbReference>
<feature type="domain" description="TRIM8/14/16/25/29/45/65 coiled-coil region" evidence="2">
    <location>
        <begin position="34"/>
        <end position="79"/>
    </location>
</feature>
<accession>A0A9D3NZ74</accession>
<dbReference type="Proteomes" id="UP000824219">
    <property type="component" value="Linkage Group LG06"/>
</dbReference>
<organism evidence="3 4">
    <name type="scientific">Hemibagrus wyckioides</name>
    <dbReference type="NCBI Taxonomy" id="337641"/>
    <lineage>
        <taxon>Eukaryota</taxon>
        <taxon>Metazoa</taxon>
        <taxon>Chordata</taxon>
        <taxon>Craniata</taxon>
        <taxon>Vertebrata</taxon>
        <taxon>Euteleostomi</taxon>
        <taxon>Actinopterygii</taxon>
        <taxon>Neopterygii</taxon>
        <taxon>Teleostei</taxon>
        <taxon>Ostariophysi</taxon>
        <taxon>Siluriformes</taxon>
        <taxon>Bagridae</taxon>
        <taxon>Hemibagrus</taxon>
    </lineage>
</organism>
<evidence type="ECO:0000313" key="3">
    <source>
        <dbReference type="EMBL" id="KAG7331796.1"/>
    </source>
</evidence>
<feature type="region of interest" description="Disordered" evidence="1">
    <location>
        <begin position="1"/>
        <end position="27"/>
    </location>
</feature>
<comment type="caution">
    <text evidence="3">The sequence shown here is derived from an EMBL/GenBank/DDBJ whole genome shotgun (WGS) entry which is preliminary data.</text>
</comment>
<proteinExistence type="predicted"/>
<dbReference type="AlphaFoldDB" id="A0A9D3NZ74"/>